<evidence type="ECO:0000256" key="2">
    <source>
        <dbReference type="ARBA" id="ARBA00022448"/>
    </source>
</evidence>
<dbReference type="CDD" id="cd06261">
    <property type="entry name" value="TM_PBP2"/>
    <property type="match status" value="1"/>
</dbReference>
<accession>A0A0P1GJD2</accession>
<dbReference type="OrthoDB" id="9807402at2"/>
<name>A0A0P1GJD2_9RHOB</name>
<keyword evidence="5 7" id="KW-1133">Transmembrane helix</keyword>
<dbReference type="InterPro" id="IPR000515">
    <property type="entry name" value="MetI-like"/>
</dbReference>
<gene>
    <name evidence="9" type="primary">gsiC_4</name>
    <name evidence="9" type="ORF">TRN7648_03864</name>
</gene>
<dbReference type="GO" id="GO:0071916">
    <property type="term" value="F:dipeptide transmembrane transporter activity"/>
    <property type="evidence" value="ECO:0007669"/>
    <property type="project" value="TreeGrafter"/>
</dbReference>
<comment type="subcellular location">
    <subcellularLocation>
        <location evidence="1 7">Cell membrane</location>
        <topology evidence="1 7">Multi-pass membrane protein</topology>
    </subcellularLocation>
</comment>
<sequence length="317" mass="35000">MKSYLIKRLLSVVPVLFIVSTIVFLILYLTPGDPAIVILGEEASQEQVDDLREQLGLNKPMVEQYFYWIGNALRGDLGESFYMNETVIEAILFHLGPTISLGILAELIALVLALPLGILAARRKGTATDQSVMAFSLLGMSIPNFLLSLFLILIFSVTLRWLPVAGYQPLSAGLWEHLKFLILPAFALGTAHAALIARMTRSSMLEVLNAGYIRTARAKGVKERWVIYKHALRNAFLPILTVTGQSFLALMGGTAIVETIFSIPGIGQLIVNAVMRRDYAVVQGTVLYVTFAFVFINLAVDMLYGVVNPQVRLDQKK</sequence>
<dbReference type="GO" id="GO:0005886">
    <property type="term" value="C:plasma membrane"/>
    <property type="evidence" value="ECO:0007669"/>
    <property type="project" value="UniProtKB-SubCell"/>
</dbReference>
<dbReference type="EMBL" id="CYSE01000011">
    <property type="protein sequence ID" value="CUH82214.1"/>
    <property type="molecule type" value="Genomic_DNA"/>
</dbReference>
<organism evidence="9 10">
    <name type="scientific">Tropicibacter naphthalenivorans</name>
    <dbReference type="NCBI Taxonomy" id="441103"/>
    <lineage>
        <taxon>Bacteria</taxon>
        <taxon>Pseudomonadati</taxon>
        <taxon>Pseudomonadota</taxon>
        <taxon>Alphaproteobacteria</taxon>
        <taxon>Rhodobacterales</taxon>
        <taxon>Roseobacteraceae</taxon>
        <taxon>Tropicibacter</taxon>
    </lineage>
</organism>
<keyword evidence="10" id="KW-1185">Reference proteome</keyword>
<evidence type="ECO:0000256" key="3">
    <source>
        <dbReference type="ARBA" id="ARBA00022475"/>
    </source>
</evidence>
<dbReference type="Pfam" id="PF00528">
    <property type="entry name" value="BPD_transp_1"/>
    <property type="match status" value="1"/>
</dbReference>
<evidence type="ECO:0000313" key="10">
    <source>
        <dbReference type="Proteomes" id="UP000054935"/>
    </source>
</evidence>
<dbReference type="RefSeq" id="WP_058249223.1">
    <property type="nucleotide sequence ID" value="NZ_CYSE01000011.1"/>
</dbReference>
<evidence type="ECO:0000259" key="8">
    <source>
        <dbReference type="PROSITE" id="PS50928"/>
    </source>
</evidence>
<dbReference type="STRING" id="441103.TRN7648_03864"/>
<keyword evidence="3" id="KW-1003">Cell membrane</keyword>
<evidence type="ECO:0000256" key="7">
    <source>
        <dbReference type="RuleBase" id="RU363032"/>
    </source>
</evidence>
<feature type="transmembrane region" description="Helical" evidence="7">
    <location>
        <begin position="9"/>
        <end position="29"/>
    </location>
</feature>
<feature type="transmembrane region" description="Helical" evidence="7">
    <location>
        <begin position="99"/>
        <end position="120"/>
    </location>
</feature>
<dbReference type="AlphaFoldDB" id="A0A0P1GJD2"/>
<protein>
    <submittedName>
        <fullName evidence="9">Glutathione transport system permease protein GsiC</fullName>
    </submittedName>
</protein>
<dbReference type="Proteomes" id="UP000054935">
    <property type="component" value="Unassembled WGS sequence"/>
</dbReference>
<dbReference type="Gene3D" id="1.10.3720.10">
    <property type="entry name" value="MetI-like"/>
    <property type="match status" value="1"/>
</dbReference>
<evidence type="ECO:0000256" key="4">
    <source>
        <dbReference type="ARBA" id="ARBA00022692"/>
    </source>
</evidence>
<evidence type="ECO:0000256" key="5">
    <source>
        <dbReference type="ARBA" id="ARBA00022989"/>
    </source>
</evidence>
<proteinExistence type="inferred from homology"/>
<dbReference type="InterPro" id="IPR045621">
    <property type="entry name" value="BPD_transp_1_N"/>
</dbReference>
<feature type="transmembrane region" description="Helical" evidence="7">
    <location>
        <begin position="177"/>
        <end position="197"/>
    </location>
</feature>
<feature type="transmembrane region" description="Helical" evidence="7">
    <location>
        <begin position="286"/>
        <end position="307"/>
    </location>
</feature>
<evidence type="ECO:0000313" key="9">
    <source>
        <dbReference type="EMBL" id="CUH82214.1"/>
    </source>
</evidence>
<dbReference type="PANTHER" id="PTHR43163:SF6">
    <property type="entry name" value="DIPEPTIDE TRANSPORT SYSTEM PERMEASE PROTEIN DPPB-RELATED"/>
    <property type="match status" value="1"/>
</dbReference>
<dbReference type="Pfam" id="PF19300">
    <property type="entry name" value="BPD_transp_1_N"/>
    <property type="match status" value="1"/>
</dbReference>
<keyword evidence="4 7" id="KW-0812">Transmembrane</keyword>
<dbReference type="SUPFAM" id="SSF161098">
    <property type="entry name" value="MetI-like"/>
    <property type="match status" value="1"/>
</dbReference>
<keyword evidence="6 7" id="KW-0472">Membrane</keyword>
<dbReference type="InterPro" id="IPR035906">
    <property type="entry name" value="MetI-like_sf"/>
</dbReference>
<evidence type="ECO:0000256" key="6">
    <source>
        <dbReference type="ARBA" id="ARBA00023136"/>
    </source>
</evidence>
<dbReference type="PROSITE" id="PS50928">
    <property type="entry name" value="ABC_TM1"/>
    <property type="match status" value="1"/>
</dbReference>
<evidence type="ECO:0000256" key="1">
    <source>
        <dbReference type="ARBA" id="ARBA00004651"/>
    </source>
</evidence>
<keyword evidence="2 7" id="KW-0813">Transport</keyword>
<feature type="domain" description="ABC transmembrane type-1" evidence="8">
    <location>
        <begin position="95"/>
        <end position="304"/>
    </location>
</feature>
<comment type="similarity">
    <text evidence="7">Belongs to the binding-protein-dependent transport system permease family.</text>
</comment>
<dbReference type="PANTHER" id="PTHR43163">
    <property type="entry name" value="DIPEPTIDE TRANSPORT SYSTEM PERMEASE PROTEIN DPPB-RELATED"/>
    <property type="match status" value="1"/>
</dbReference>
<feature type="transmembrane region" description="Helical" evidence="7">
    <location>
        <begin position="132"/>
        <end position="157"/>
    </location>
</feature>
<reference evidence="9 10" key="1">
    <citation type="submission" date="2015-09" db="EMBL/GenBank/DDBJ databases">
        <authorList>
            <consortium name="Swine Surveillance"/>
        </authorList>
    </citation>
    <scope>NUCLEOTIDE SEQUENCE [LARGE SCALE GENOMIC DNA]</scope>
    <source>
        <strain evidence="9 10">CECT 7648</strain>
    </source>
</reference>